<dbReference type="PANTHER" id="PTHR42973:SF17">
    <property type="entry name" value="OXIDASE, PUTATIVE (AFU_ORTHOLOGUE AFUA_6G14340)-RELATED"/>
    <property type="match status" value="1"/>
</dbReference>
<dbReference type="HOGENOM" id="CLU_018354_10_1_1"/>
<dbReference type="Gene3D" id="3.40.462.20">
    <property type="match status" value="1"/>
</dbReference>
<evidence type="ECO:0000256" key="3">
    <source>
        <dbReference type="ARBA" id="ARBA00022827"/>
    </source>
</evidence>
<dbReference type="InterPro" id="IPR016166">
    <property type="entry name" value="FAD-bd_PCMH"/>
</dbReference>
<dbReference type="PANTHER" id="PTHR42973">
    <property type="entry name" value="BINDING OXIDOREDUCTASE, PUTATIVE (AFU_ORTHOLOGUE AFUA_1G17690)-RELATED"/>
    <property type="match status" value="1"/>
</dbReference>
<dbReference type="STRING" id="671987.R0K1C0"/>
<evidence type="ECO:0000256" key="2">
    <source>
        <dbReference type="ARBA" id="ARBA00022630"/>
    </source>
</evidence>
<dbReference type="PROSITE" id="PS00862">
    <property type="entry name" value="OX2_COVAL_FAD"/>
    <property type="match status" value="1"/>
</dbReference>
<name>R0K1C0_EXST2</name>
<keyword evidence="7" id="KW-1185">Reference proteome</keyword>
<dbReference type="AlphaFoldDB" id="R0K1C0"/>
<dbReference type="InterPro" id="IPR006094">
    <property type="entry name" value="Oxid_FAD_bind_N"/>
</dbReference>
<dbReference type="Gene3D" id="3.30.465.10">
    <property type="match status" value="1"/>
</dbReference>
<dbReference type="Pfam" id="PF01565">
    <property type="entry name" value="FAD_binding_4"/>
    <property type="match status" value="1"/>
</dbReference>
<reference evidence="6 7" key="1">
    <citation type="journal article" date="2012" name="PLoS Pathog.">
        <title>Diverse lifestyles and strategies of plant pathogenesis encoded in the genomes of eighteen Dothideomycetes fungi.</title>
        <authorList>
            <person name="Ohm R.A."/>
            <person name="Feau N."/>
            <person name="Henrissat B."/>
            <person name="Schoch C.L."/>
            <person name="Horwitz B.A."/>
            <person name="Barry K.W."/>
            <person name="Condon B.J."/>
            <person name="Copeland A.C."/>
            <person name="Dhillon B."/>
            <person name="Glaser F."/>
            <person name="Hesse C.N."/>
            <person name="Kosti I."/>
            <person name="LaButti K."/>
            <person name="Lindquist E.A."/>
            <person name="Lucas S."/>
            <person name="Salamov A.A."/>
            <person name="Bradshaw R.E."/>
            <person name="Ciuffetti L."/>
            <person name="Hamelin R.C."/>
            <person name="Kema G.H.J."/>
            <person name="Lawrence C."/>
            <person name="Scott J.A."/>
            <person name="Spatafora J.W."/>
            <person name="Turgeon B.G."/>
            <person name="de Wit P.J.G.M."/>
            <person name="Zhong S."/>
            <person name="Goodwin S.B."/>
            <person name="Grigoriev I.V."/>
        </authorList>
    </citation>
    <scope>NUCLEOTIDE SEQUENCE [LARGE SCALE GENOMIC DNA]</scope>
    <source>
        <strain evidence="7">28A</strain>
    </source>
</reference>
<organism evidence="6 7">
    <name type="scientific">Exserohilum turcicum (strain 28A)</name>
    <name type="common">Northern leaf blight fungus</name>
    <name type="synonym">Setosphaeria turcica</name>
    <dbReference type="NCBI Taxonomy" id="671987"/>
    <lineage>
        <taxon>Eukaryota</taxon>
        <taxon>Fungi</taxon>
        <taxon>Dikarya</taxon>
        <taxon>Ascomycota</taxon>
        <taxon>Pezizomycotina</taxon>
        <taxon>Dothideomycetes</taxon>
        <taxon>Pleosporomycetidae</taxon>
        <taxon>Pleosporales</taxon>
        <taxon>Pleosporineae</taxon>
        <taxon>Pleosporaceae</taxon>
        <taxon>Exserohilum</taxon>
    </lineage>
</organism>
<sequence>MGNAVSSLGSTITNFSNAAAAAAAAAAANPIPPGSPPSAAVQHCLSSAIGKGTVAFSGSSSYVLKDVRPYNLDRPIIPAAVTYPTTNEEVAAIVKCAVDNALKVQPRSGGHSYGNYCLGEKSGDTIVVDLKAFQQFSMDHSTWRATIGAGTLLGDIDQKLHINGGRAIAHGTSPTIGIGGHATIGGLGPGSRMWGLALDHIEEMTVVLANSTIVCATPKHNSEVFFAMKGAGSGFGIATQFKMRTEPEPGNAVVYSYTIDAGSTAEKANAFKQWQKLISDPQLSRKFASQFTLAVGVGAIIKGTFFGTQQEYEALNISSRLQTGPASLQLKDWLGVLANSIEEAALSAMGNTPAHFYAKSLPYTKNDLLSDATIDKMFNYIDTANNGGALWFMVWDLEAGAISDVAPDATAYGHRDALFFHQSYAVNITGQLSDTSRNYLAGLNNLVLDSRSGRDNGAYPGYVDPGLGSDAQHQYWGDNVAKLQRIKSRIDPKNVFSNLQSVRPVKMSAKKL</sequence>
<dbReference type="OrthoDB" id="415825at2759"/>
<accession>R0K1C0</accession>
<dbReference type="eggNOG" id="ENOG502QVGN">
    <property type="taxonomic scope" value="Eukaryota"/>
</dbReference>
<protein>
    <recommendedName>
        <fullName evidence="5">FAD-binding PCMH-type domain-containing protein</fullName>
    </recommendedName>
</protein>
<evidence type="ECO:0000256" key="1">
    <source>
        <dbReference type="ARBA" id="ARBA00005466"/>
    </source>
</evidence>
<comment type="similarity">
    <text evidence="1">Belongs to the oxygen-dependent FAD-linked oxidoreductase family.</text>
</comment>
<evidence type="ECO:0000259" key="5">
    <source>
        <dbReference type="PROSITE" id="PS51387"/>
    </source>
</evidence>
<dbReference type="Proteomes" id="UP000016935">
    <property type="component" value="Unassembled WGS sequence"/>
</dbReference>
<dbReference type="InterPro" id="IPR036318">
    <property type="entry name" value="FAD-bd_PCMH-like_sf"/>
</dbReference>
<dbReference type="GeneID" id="19406270"/>
<dbReference type="SUPFAM" id="SSF56176">
    <property type="entry name" value="FAD-binding/transporter-associated domain-like"/>
    <property type="match status" value="1"/>
</dbReference>
<proteinExistence type="inferred from homology"/>
<dbReference type="PROSITE" id="PS51387">
    <property type="entry name" value="FAD_PCMH"/>
    <property type="match status" value="1"/>
</dbReference>
<keyword evidence="4" id="KW-0560">Oxidoreductase</keyword>
<keyword evidence="2" id="KW-0285">Flavoprotein</keyword>
<feature type="domain" description="FAD-binding PCMH-type" evidence="5">
    <location>
        <begin position="74"/>
        <end position="248"/>
    </location>
</feature>
<dbReference type="RefSeq" id="XP_008030481.1">
    <property type="nucleotide sequence ID" value="XM_008032290.1"/>
</dbReference>
<dbReference type="InterPro" id="IPR006093">
    <property type="entry name" value="Oxy_OxRdtase_FAD_BS"/>
</dbReference>
<keyword evidence="3" id="KW-0274">FAD</keyword>
<dbReference type="Pfam" id="PF08031">
    <property type="entry name" value="BBE"/>
    <property type="match status" value="1"/>
</dbReference>
<evidence type="ECO:0000313" key="7">
    <source>
        <dbReference type="Proteomes" id="UP000016935"/>
    </source>
</evidence>
<dbReference type="EMBL" id="KB908855">
    <property type="protein sequence ID" value="EOA82207.1"/>
    <property type="molecule type" value="Genomic_DNA"/>
</dbReference>
<evidence type="ECO:0000256" key="4">
    <source>
        <dbReference type="ARBA" id="ARBA00023002"/>
    </source>
</evidence>
<dbReference type="InterPro" id="IPR050416">
    <property type="entry name" value="FAD-linked_Oxidoreductase"/>
</dbReference>
<dbReference type="InterPro" id="IPR016169">
    <property type="entry name" value="FAD-bd_PCMH_sub2"/>
</dbReference>
<reference evidence="6 7" key="2">
    <citation type="journal article" date="2013" name="PLoS Genet.">
        <title>Comparative genome structure, secondary metabolite, and effector coding capacity across Cochliobolus pathogens.</title>
        <authorList>
            <person name="Condon B.J."/>
            <person name="Leng Y."/>
            <person name="Wu D."/>
            <person name="Bushley K.E."/>
            <person name="Ohm R.A."/>
            <person name="Otillar R."/>
            <person name="Martin J."/>
            <person name="Schackwitz W."/>
            <person name="Grimwood J."/>
            <person name="MohdZainudin N."/>
            <person name="Xue C."/>
            <person name="Wang R."/>
            <person name="Manning V.A."/>
            <person name="Dhillon B."/>
            <person name="Tu Z.J."/>
            <person name="Steffenson B.J."/>
            <person name="Salamov A."/>
            <person name="Sun H."/>
            <person name="Lowry S."/>
            <person name="LaButti K."/>
            <person name="Han J."/>
            <person name="Copeland A."/>
            <person name="Lindquist E."/>
            <person name="Barry K."/>
            <person name="Schmutz J."/>
            <person name="Baker S.E."/>
            <person name="Ciuffetti L.M."/>
            <person name="Grigoriev I.V."/>
            <person name="Zhong S."/>
            <person name="Turgeon B.G."/>
        </authorList>
    </citation>
    <scope>NUCLEOTIDE SEQUENCE [LARGE SCALE GENOMIC DNA]</scope>
    <source>
        <strain evidence="7">28A</strain>
    </source>
</reference>
<dbReference type="GO" id="GO:0071949">
    <property type="term" value="F:FAD binding"/>
    <property type="evidence" value="ECO:0007669"/>
    <property type="project" value="InterPro"/>
</dbReference>
<dbReference type="GO" id="GO:0016491">
    <property type="term" value="F:oxidoreductase activity"/>
    <property type="evidence" value="ECO:0007669"/>
    <property type="project" value="UniProtKB-KW"/>
</dbReference>
<dbReference type="InterPro" id="IPR012951">
    <property type="entry name" value="BBE"/>
</dbReference>
<evidence type="ECO:0000313" key="6">
    <source>
        <dbReference type="EMBL" id="EOA82207.1"/>
    </source>
</evidence>
<gene>
    <name evidence="6" type="ORF">SETTUDRAFT_96879</name>
</gene>